<feature type="compositionally biased region" description="Polar residues" evidence="4">
    <location>
        <begin position="1"/>
        <end position="11"/>
    </location>
</feature>
<dbReference type="SUPFAM" id="SSF161219">
    <property type="entry name" value="CHY zinc finger-like"/>
    <property type="match status" value="1"/>
</dbReference>
<evidence type="ECO:0000313" key="6">
    <source>
        <dbReference type="EMBL" id="RDS59983.1"/>
    </source>
</evidence>
<keyword evidence="7" id="KW-1185">Reference proteome</keyword>
<sequence>MVLQNHLQAAKSSKRPSLDKRTPALTIQGVGLDKDSRCMHYHTKNDVVALACAQCHQHFACYQCHDAIMTHKFAPADPTAQSVMCGVCHQTMDYQAYSQNECPNCHHAFNPKCARHQDIYFES</sequence>
<dbReference type="PROSITE" id="PS51266">
    <property type="entry name" value="ZF_CHY"/>
    <property type="match status" value="1"/>
</dbReference>
<gene>
    <name evidence="6" type="ORF">DWV05_03025</name>
</gene>
<evidence type="ECO:0000256" key="2">
    <source>
        <dbReference type="ARBA" id="ARBA00022771"/>
    </source>
</evidence>
<organism evidence="6 7">
    <name type="scientific">Weissella thailandensis</name>
    <dbReference type="NCBI Taxonomy" id="89061"/>
    <lineage>
        <taxon>Bacteria</taxon>
        <taxon>Bacillati</taxon>
        <taxon>Bacillota</taxon>
        <taxon>Bacilli</taxon>
        <taxon>Lactobacillales</taxon>
        <taxon>Lactobacillaceae</taxon>
        <taxon>Weissella</taxon>
    </lineage>
</organism>
<evidence type="ECO:0000313" key="7">
    <source>
        <dbReference type="Proteomes" id="UP000254492"/>
    </source>
</evidence>
<reference evidence="6 7" key="1">
    <citation type="submission" date="2018-07" db="EMBL/GenBank/DDBJ databases">
        <title>Genome-based reclassification of Weissella jogaejeotgali as Weissella thailandensis.</title>
        <authorList>
            <person name="Chun J."/>
            <person name="Kim B.-Y."/>
            <person name="Kwak M.-J."/>
        </authorList>
    </citation>
    <scope>NUCLEOTIDE SEQUENCE [LARGE SCALE GENOMIC DNA]</scope>
    <source>
        <strain evidence="6 7">KCTC 3751</strain>
    </source>
</reference>
<evidence type="ECO:0000256" key="4">
    <source>
        <dbReference type="SAM" id="MobiDB-lite"/>
    </source>
</evidence>
<accession>A0ABX9I5I0</accession>
<proteinExistence type="predicted"/>
<keyword evidence="2" id="KW-0863">Zinc-finger</keyword>
<name>A0ABX9I5I0_9LACO</name>
<dbReference type="InterPro" id="IPR008913">
    <property type="entry name" value="Znf_CHY"/>
</dbReference>
<dbReference type="Proteomes" id="UP000254492">
    <property type="component" value="Unassembled WGS sequence"/>
</dbReference>
<evidence type="ECO:0000259" key="5">
    <source>
        <dbReference type="PROSITE" id="PS51266"/>
    </source>
</evidence>
<evidence type="ECO:0000256" key="3">
    <source>
        <dbReference type="ARBA" id="ARBA00022833"/>
    </source>
</evidence>
<keyword evidence="1" id="KW-0479">Metal-binding</keyword>
<keyword evidence="3" id="KW-0862">Zinc</keyword>
<evidence type="ECO:0000256" key="1">
    <source>
        <dbReference type="ARBA" id="ARBA00022723"/>
    </source>
</evidence>
<dbReference type="EMBL" id="QRAY01000004">
    <property type="protein sequence ID" value="RDS59983.1"/>
    <property type="molecule type" value="Genomic_DNA"/>
</dbReference>
<dbReference type="RefSeq" id="WP_115470635.1">
    <property type="nucleotide sequence ID" value="NZ_BKAN01000002.1"/>
</dbReference>
<dbReference type="InterPro" id="IPR037274">
    <property type="entry name" value="Znf_CHY_sf"/>
</dbReference>
<protein>
    <recommendedName>
        <fullName evidence="5">CHY-type domain-containing protein</fullName>
    </recommendedName>
</protein>
<comment type="caution">
    <text evidence="6">The sequence shown here is derived from an EMBL/GenBank/DDBJ whole genome shotgun (WGS) entry which is preliminary data.</text>
</comment>
<feature type="region of interest" description="Disordered" evidence="4">
    <location>
        <begin position="1"/>
        <end position="21"/>
    </location>
</feature>
<feature type="domain" description="CHY-type" evidence="5">
    <location>
        <begin position="31"/>
        <end position="107"/>
    </location>
</feature>